<sequence>MSTSMYENRIVRPILVKQPSTVVLDLIQNTDDPVGIGVVESTGAEFCLHLWLKVAAAVGIGNQYLIANPRYGIELIYPASGIQGILFSLPYFIRMLTSKERSEQLNSENREDNLVQQPWKPAYSE</sequence>
<gene>
    <name evidence="2" type="ORF">AA0117_g12626</name>
</gene>
<name>A0A4Q4MZY6_ALTAL</name>
<feature type="region of interest" description="Disordered" evidence="1">
    <location>
        <begin position="102"/>
        <end position="125"/>
    </location>
</feature>
<comment type="caution">
    <text evidence="2">The sequence shown here is derived from an EMBL/GenBank/DDBJ whole genome shotgun (WGS) entry which is preliminary data.</text>
</comment>
<dbReference type="EMBL" id="PDXD01000079">
    <property type="protein sequence ID" value="RYN63937.1"/>
    <property type="molecule type" value="Genomic_DNA"/>
</dbReference>
<protein>
    <submittedName>
        <fullName evidence="2">Uncharacterized protein</fullName>
    </submittedName>
</protein>
<organism evidence="2 3">
    <name type="scientific">Alternaria alternata</name>
    <name type="common">Alternaria rot fungus</name>
    <name type="synonym">Torula alternata</name>
    <dbReference type="NCBI Taxonomy" id="5599"/>
    <lineage>
        <taxon>Eukaryota</taxon>
        <taxon>Fungi</taxon>
        <taxon>Dikarya</taxon>
        <taxon>Ascomycota</taxon>
        <taxon>Pezizomycotina</taxon>
        <taxon>Dothideomycetes</taxon>
        <taxon>Pleosporomycetidae</taxon>
        <taxon>Pleosporales</taxon>
        <taxon>Pleosporineae</taxon>
        <taxon>Pleosporaceae</taxon>
        <taxon>Alternaria</taxon>
        <taxon>Alternaria sect. Alternaria</taxon>
        <taxon>Alternaria alternata complex</taxon>
    </lineage>
</organism>
<evidence type="ECO:0000256" key="1">
    <source>
        <dbReference type="SAM" id="MobiDB-lite"/>
    </source>
</evidence>
<accession>A0A4Q4MZY6</accession>
<evidence type="ECO:0000313" key="2">
    <source>
        <dbReference type="EMBL" id="RYN63937.1"/>
    </source>
</evidence>
<reference evidence="3" key="1">
    <citation type="journal article" date="2019" name="bioRxiv">
        <title>Genomics, evolutionary history and diagnostics of the Alternaria alternata species group including apple and Asian pear pathotypes.</title>
        <authorList>
            <person name="Armitage A.D."/>
            <person name="Cockerton H.M."/>
            <person name="Sreenivasaprasad S."/>
            <person name="Woodhall J.W."/>
            <person name="Lane C.R."/>
            <person name="Harrison R.J."/>
            <person name="Clarkson J.P."/>
        </authorList>
    </citation>
    <scope>NUCLEOTIDE SEQUENCE [LARGE SCALE GENOMIC DNA]</scope>
    <source>
        <strain evidence="3">FERA 1177</strain>
    </source>
</reference>
<dbReference type="AlphaFoldDB" id="A0A4Q4MZY6"/>
<feature type="compositionally biased region" description="Basic and acidic residues" evidence="1">
    <location>
        <begin position="102"/>
        <end position="113"/>
    </location>
</feature>
<dbReference type="Proteomes" id="UP000291422">
    <property type="component" value="Unassembled WGS sequence"/>
</dbReference>
<proteinExistence type="predicted"/>
<evidence type="ECO:0000313" key="3">
    <source>
        <dbReference type="Proteomes" id="UP000291422"/>
    </source>
</evidence>